<evidence type="ECO:0000259" key="9">
    <source>
        <dbReference type="Pfam" id="PF02687"/>
    </source>
</evidence>
<name>A0A5C4MPB3_9ACTN</name>
<gene>
    <name evidence="11" type="ORF">FHE65_09740</name>
    <name evidence="10" type="ORF">FHE65_15055</name>
</gene>
<keyword evidence="5 7" id="KW-0472">Membrane</keyword>
<protein>
    <submittedName>
        <fullName evidence="11">FtsX-like permease family protein</fullName>
    </submittedName>
</protein>
<evidence type="ECO:0000256" key="8">
    <source>
        <dbReference type="SAM" id="SignalP"/>
    </source>
</evidence>
<dbReference type="PANTHER" id="PTHR30572">
    <property type="entry name" value="MEMBRANE COMPONENT OF TRANSPORTER-RELATED"/>
    <property type="match status" value="1"/>
</dbReference>
<sequence length="830" mass="83247">MAVRRARAHVWLLAAFALTSMSTTFVLCGLATSSARDADSEVARALSAPPARDGALRISATTRLPEEVAESEELARRATALGLVVTPSVRTEVLGAGDRRYVAVSDPTLPERATLSSGQWGDGDGEATVPEAAARRLGVTPGDRLTLGTTTVRVVGTWTADQPGDPRWFGDPAIGSGSDAGAVGPVVVTARTLAALPEPSTSSWVLTTPSGAGRAELADWATEVPALVMDANEGAVDVVGALGRRVEDVARADASVAATRAVCLVLVAVLNAVATWFVVGALRRARSRETVVLRARGGSRPQLLLWYGADALAAGAAGVLLGVVGAAALIGAPGWTAVAASTALVTVVTAMRAWPMSGSSASGHQQPGASRADAAPVTVVGVVLVAAAVLSALRVSWASDIVVADGAGQVTTDLVGVLAPALVLVAAGLVFVALARPLLGSAARLAARTSTRLAAVLSLRLAARRARAQAAATMLVTLVVGCVLTAAAGSASTSDLVARTHEAAAGADVRVTFDVAPLVDGQSPAVDLTPYADLPGVTSVRPAVSTDVGVADVTTTLLAVAAPLGPDGEDSDGPVPAGPVPVAVTTRLADVLDLRPGDEVEVLVQVAAARFQGVVSRVADHLPGLPGDSGMLADLRTVEDRLSDREAPLAVNTLLLESRDPPRSAEAVTTVVERPYAVTTAQATDDGTVGSAGSWVWVVLTAVVVGGCGLAAVVVGGARRGRREAAVLQALGATSSERLRALLGEVALAVVLGAAAGVVGAGIVAITVLPSLGHALVADGSPDVGFTVAVDGAVLGWAAVGVAAVVVLLGLASARVLRSADLEALREEAA</sequence>
<comment type="caution">
    <text evidence="11">The sequence shown here is derived from an EMBL/GenBank/DDBJ whole genome shotgun (WGS) entry which is preliminary data.</text>
</comment>
<comment type="similarity">
    <text evidence="6">Belongs to the ABC-4 integral membrane protein family.</text>
</comment>
<dbReference type="PANTHER" id="PTHR30572:SF4">
    <property type="entry name" value="ABC TRANSPORTER PERMEASE YTRF"/>
    <property type="match status" value="1"/>
</dbReference>
<evidence type="ECO:0000256" key="5">
    <source>
        <dbReference type="ARBA" id="ARBA00023136"/>
    </source>
</evidence>
<keyword evidence="8" id="KW-0732">Signal</keyword>
<proteinExistence type="inferred from homology"/>
<feature type="transmembrane region" description="Helical" evidence="7">
    <location>
        <begin position="470"/>
        <end position="491"/>
    </location>
</feature>
<feature type="transmembrane region" description="Helical" evidence="7">
    <location>
        <begin position="792"/>
        <end position="812"/>
    </location>
</feature>
<evidence type="ECO:0000256" key="2">
    <source>
        <dbReference type="ARBA" id="ARBA00022475"/>
    </source>
</evidence>
<dbReference type="Pfam" id="PF02687">
    <property type="entry name" value="FtsX"/>
    <property type="match status" value="1"/>
</dbReference>
<evidence type="ECO:0000313" key="12">
    <source>
        <dbReference type="Proteomes" id="UP000306740"/>
    </source>
</evidence>
<evidence type="ECO:0000256" key="6">
    <source>
        <dbReference type="ARBA" id="ARBA00038076"/>
    </source>
</evidence>
<comment type="subcellular location">
    <subcellularLocation>
        <location evidence="1">Cell membrane</location>
        <topology evidence="1">Multi-pass membrane protein</topology>
    </subcellularLocation>
</comment>
<feature type="transmembrane region" description="Helical" evidence="7">
    <location>
        <begin position="746"/>
        <end position="772"/>
    </location>
</feature>
<evidence type="ECO:0000256" key="1">
    <source>
        <dbReference type="ARBA" id="ARBA00004651"/>
    </source>
</evidence>
<evidence type="ECO:0000256" key="3">
    <source>
        <dbReference type="ARBA" id="ARBA00022692"/>
    </source>
</evidence>
<dbReference type="GO" id="GO:0005886">
    <property type="term" value="C:plasma membrane"/>
    <property type="evidence" value="ECO:0007669"/>
    <property type="project" value="UniProtKB-SubCell"/>
</dbReference>
<organism evidence="11 12">
    <name type="scientific">Mumia zhuanghuii</name>
    <dbReference type="NCBI Taxonomy" id="2585211"/>
    <lineage>
        <taxon>Bacteria</taxon>
        <taxon>Bacillati</taxon>
        <taxon>Actinomycetota</taxon>
        <taxon>Actinomycetes</taxon>
        <taxon>Propionibacteriales</taxon>
        <taxon>Nocardioidaceae</taxon>
        <taxon>Mumia</taxon>
    </lineage>
</organism>
<feature type="transmembrane region" description="Helical" evidence="7">
    <location>
        <begin position="417"/>
        <end position="439"/>
    </location>
</feature>
<feature type="transmembrane region" description="Helical" evidence="7">
    <location>
        <begin position="695"/>
        <end position="715"/>
    </location>
</feature>
<reference evidence="11 12" key="1">
    <citation type="submission" date="2019-05" db="EMBL/GenBank/DDBJ databases">
        <title>Mumia sp. nov., isolated from the intestinal contents of plateau pika (Ochotona curzoniae) in the Qinghai-Tibet plateau of China.</title>
        <authorList>
            <person name="Tian Z."/>
        </authorList>
    </citation>
    <scope>NUCLEOTIDE SEQUENCE [LARGE SCALE GENOMIC DNA]</scope>
    <source>
        <strain evidence="12">527</strain>
        <strain evidence="11">Z527</strain>
    </source>
</reference>
<dbReference type="InterPro" id="IPR003838">
    <property type="entry name" value="ABC3_permease_C"/>
</dbReference>
<feature type="transmembrane region" description="Helical" evidence="7">
    <location>
        <begin position="303"/>
        <end position="329"/>
    </location>
</feature>
<keyword evidence="3 7" id="KW-0812">Transmembrane</keyword>
<feature type="transmembrane region" description="Helical" evidence="7">
    <location>
        <begin position="264"/>
        <end position="282"/>
    </location>
</feature>
<keyword evidence="4 7" id="KW-1133">Transmembrane helix</keyword>
<keyword evidence="2" id="KW-1003">Cell membrane</keyword>
<dbReference type="EMBL" id="VDFR01000045">
    <property type="protein sequence ID" value="TNC47437.1"/>
    <property type="molecule type" value="Genomic_DNA"/>
</dbReference>
<evidence type="ECO:0000313" key="11">
    <source>
        <dbReference type="EMBL" id="TNC47437.1"/>
    </source>
</evidence>
<evidence type="ECO:0000256" key="4">
    <source>
        <dbReference type="ARBA" id="ARBA00022989"/>
    </source>
</evidence>
<accession>A0A5C4MPB3</accession>
<dbReference type="AlphaFoldDB" id="A0A5C4MPB3"/>
<dbReference type="InterPro" id="IPR050250">
    <property type="entry name" value="Macrolide_Exporter_MacB"/>
</dbReference>
<feature type="signal peptide" evidence="8">
    <location>
        <begin position="1"/>
        <end position="26"/>
    </location>
</feature>
<evidence type="ECO:0000313" key="10">
    <source>
        <dbReference type="EMBL" id="TNC45255.1"/>
    </source>
</evidence>
<feature type="chain" id="PRO_5038242843" evidence="8">
    <location>
        <begin position="27"/>
        <end position="830"/>
    </location>
</feature>
<feature type="transmembrane region" description="Helical" evidence="7">
    <location>
        <begin position="335"/>
        <end position="354"/>
    </location>
</feature>
<feature type="transmembrane region" description="Helical" evidence="7">
    <location>
        <begin position="374"/>
        <end position="397"/>
    </location>
</feature>
<dbReference type="GO" id="GO:0022857">
    <property type="term" value="F:transmembrane transporter activity"/>
    <property type="evidence" value="ECO:0007669"/>
    <property type="project" value="TreeGrafter"/>
</dbReference>
<feature type="domain" description="ABC3 transporter permease C-terminal" evidence="9">
    <location>
        <begin position="699"/>
        <end position="819"/>
    </location>
</feature>
<evidence type="ECO:0000256" key="7">
    <source>
        <dbReference type="SAM" id="Phobius"/>
    </source>
</evidence>
<dbReference type="Proteomes" id="UP000306740">
    <property type="component" value="Unassembled WGS sequence"/>
</dbReference>
<dbReference type="EMBL" id="VDFR01000068">
    <property type="protein sequence ID" value="TNC45255.1"/>
    <property type="molecule type" value="Genomic_DNA"/>
</dbReference>